<evidence type="ECO:0000313" key="3">
    <source>
        <dbReference type="Proteomes" id="UP000434582"/>
    </source>
</evidence>
<keyword evidence="3" id="KW-1185">Reference proteome</keyword>
<accession>A0A7X1ZJ85</accession>
<organism evidence="2 3">
    <name type="scientific">Roseospira navarrensis</name>
    <dbReference type="NCBI Taxonomy" id="140058"/>
    <lineage>
        <taxon>Bacteria</taxon>
        <taxon>Pseudomonadati</taxon>
        <taxon>Pseudomonadota</taxon>
        <taxon>Alphaproteobacteria</taxon>
        <taxon>Rhodospirillales</taxon>
        <taxon>Rhodospirillaceae</taxon>
        <taxon>Roseospira</taxon>
    </lineage>
</organism>
<dbReference type="Pfam" id="PF07277">
    <property type="entry name" value="SapC"/>
    <property type="match status" value="1"/>
</dbReference>
<reference evidence="2 3" key="1">
    <citation type="submission" date="2019-10" db="EMBL/GenBank/DDBJ databases">
        <title>Draft whole-genome sequence of the purple nonsulfur photosynthetic bacterium Roseospira navarrensis DSM 15114.</title>
        <authorList>
            <person name="Kyndt J.A."/>
            <person name="Meyer T.E."/>
        </authorList>
    </citation>
    <scope>NUCLEOTIDE SEQUENCE [LARGE SCALE GENOMIC DNA]</scope>
    <source>
        <strain evidence="2 3">DSM 15114</strain>
    </source>
</reference>
<feature type="region of interest" description="Disordered" evidence="1">
    <location>
        <begin position="1"/>
        <end position="62"/>
    </location>
</feature>
<sequence>MKAGPPPRQDMGDRRARNETGSGRATTGSSRRSGSWGRGASTRGAGMELPRHPKTSRRFLGERRCCRIGPPPAPYPSPGRHAVAVPLTHANPDHHSFVPTPDPAVVLATTRVDICLGEVRRALQTFPLAFRRGRDTVGLIAVLGARPDRNLFVTEDGRWLCPYVPAVSRAWPFSLGPGPEGRHVVCIDETCGGLRSGPDAHALFEANGQPAPFLQQIASFLGTIGADLKRTRAAAALLDRHGLLTDWAATARIGDADVPLAGLLRVDEAALRGLSPEALAALRDAGALELAYAQLHALPNLAALEMLARTHARADARQQEQARETAEMFQFDDVTFNFD</sequence>
<dbReference type="Proteomes" id="UP000434582">
    <property type="component" value="Unassembled WGS sequence"/>
</dbReference>
<protein>
    <recommendedName>
        <fullName evidence="4">SapC family protein</fullName>
    </recommendedName>
</protein>
<dbReference type="EMBL" id="WIVE01000100">
    <property type="protein sequence ID" value="MQX38432.1"/>
    <property type="molecule type" value="Genomic_DNA"/>
</dbReference>
<dbReference type="OrthoDB" id="9806524at2"/>
<dbReference type="InterPro" id="IPR010836">
    <property type="entry name" value="SapC"/>
</dbReference>
<feature type="compositionally biased region" description="Low complexity" evidence="1">
    <location>
        <begin position="20"/>
        <end position="46"/>
    </location>
</feature>
<gene>
    <name evidence="2" type="ORF">GHC57_18095</name>
</gene>
<name>A0A7X1ZJ85_9PROT</name>
<evidence type="ECO:0008006" key="4">
    <source>
        <dbReference type="Google" id="ProtNLM"/>
    </source>
</evidence>
<dbReference type="AlphaFoldDB" id="A0A7X1ZJ85"/>
<comment type="caution">
    <text evidence="2">The sequence shown here is derived from an EMBL/GenBank/DDBJ whole genome shotgun (WGS) entry which is preliminary data.</text>
</comment>
<evidence type="ECO:0000256" key="1">
    <source>
        <dbReference type="SAM" id="MobiDB-lite"/>
    </source>
</evidence>
<proteinExistence type="predicted"/>
<evidence type="ECO:0000313" key="2">
    <source>
        <dbReference type="EMBL" id="MQX38432.1"/>
    </source>
</evidence>